<dbReference type="InterPro" id="IPR009832">
    <property type="entry name" value="DUF1397"/>
</dbReference>
<gene>
    <name evidence="2" type="primary">P27K</name>
    <name evidence="4" type="synonym">LOC112683729</name>
    <name evidence="2" type="ORF">g.129168</name>
</gene>
<reference evidence="4" key="2">
    <citation type="submission" date="2025-04" db="UniProtKB">
        <authorList>
            <consortium name="RefSeq"/>
        </authorList>
    </citation>
    <scope>IDENTIFICATION</scope>
    <source>
        <tissue evidence="4">Whole body</tissue>
    </source>
</reference>
<dbReference type="OrthoDB" id="6512861at2759"/>
<proteinExistence type="predicted"/>
<evidence type="ECO:0000313" key="4">
    <source>
        <dbReference type="RefSeq" id="XP_025410671.1"/>
    </source>
</evidence>
<organism evidence="2">
    <name type="scientific">Sipha flava</name>
    <name type="common">yellow sugarcane aphid</name>
    <dbReference type="NCBI Taxonomy" id="143950"/>
    <lineage>
        <taxon>Eukaryota</taxon>
        <taxon>Metazoa</taxon>
        <taxon>Ecdysozoa</taxon>
        <taxon>Arthropoda</taxon>
        <taxon>Hexapoda</taxon>
        <taxon>Insecta</taxon>
        <taxon>Pterygota</taxon>
        <taxon>Neoptera</taxon>
        <taxon>Paraneoptera</taxon>
        <taxon>Hemiptera</taxon>
        <taxon>Sternorrhyncha</taxon>
        <taxon>Aphidomorpha</taxon>
        <taxon>Aphidoidea</taxon>
        <taxon>Aphididae</taxon>
        <taxon>Sipha</taxon>
    </lineage>
</organism>
<dbReference type="AlphaFoldDB" id="A0A2S2QCT5"/>
<dbReference type="Proteomes" id="UP000694846">
    <property type="component" value="Unplaced"/>
</dbReference>
<evidence type="ECO:0000256" key="1">
    <source>
        <dbReference type="SAM" id="SignalP"/>
    </source>
</evidence>
<evidence type="ECO:0000313" key="3">
    <source>
        <dbReference type="Proteomes" id="UP000694846"/>
    </source>
</evidence>
<dbReference type="RefSeq" id="XP_025410671.1">
    <property type="nucleotide sequence ID" value="XM_025554886.1"/>
</dbReference>
<name>A0A2S2QCT5_9HEMI</name>
<feature type="signal peptide" evidence="1">
    <location>
        <begin position="1"/>
        <end position="25"/>
    </location>
</feature>
<dbReference type="EMBL" id="GGMS01006127">
    <property type="protein sequence ID" value="MBY75330.1"/>
    <property type="molecule type" value="Transcribed_RNA"/>
</dbReference>
<accession>A0A2S2QCT5</accession>
<reference evidence="2" key="1">
    <citation type="submission" date="2018-04" db="EMBL/GenBank/DDBJ databases">
        <title>Transcriptome assembly of Sipha flava.</title>
        <authorList>
            <person name="Scully E.D."/>
            <person name="Geib S.M."/>
            <person name="Palmer N.A."/>
            <person name="Koch K."/>
            <person name="Bradshaw J."/>
            <person name="Heng-Moss T."/>
            <person name="Sarath G."/>
        </authorList>
    </citation>
    <scope>NUCLEOTIDE SEQUENCE</scope>
</reference>
<protein>
    <submittedName>
        <fullName evidence="2 4">Hemolymph protein</fullName>
    </submittedName>
</protein>
<sequence length="310" mass="34677">MDKFALSAVFVCLAVTNFASWGVNGIEGETDLNDLQDTVKKTLISKLPDADISVLEQFNSSIPALDEGERVLKEKCLKNSQLNNSFEITMDAKRDFEGCVTKLVDVNTLKEEIKKAEPHGDVDVVFKKYCKKSPELKECVMNFTSTLDICLDKEEKDSKKILQSVTEALLVFVCHDDGDRIALFYSEGGPDCLMNKREAVNHCFNTSFGKYMSNAEPNMTNLPSFKFEEDQCKSMHELQLCVVNELIKCSQPTPGNIIESLFEFVRRSTPCSKFVNSETQNGSEDTPLLSMISVTALGVLTILLGRINYE</sequence>
<feature type="chain" id="PRO_5044579105" evidence="1">
    <location>
        <begin position="26"/>
        <end position="310"/>
    </location>
</feature>
<dbReference type="PANTHER" id="PTHR20997">
    <property type="entry name" value="EG:BACR42I17.2 PROTEIN-RELATED"/>
    <property type="match status" value="1"/>
</dbReference>
<dbReference type="PANTHER" id="PTHR20997:SF2">
    <property type="entry name" value="EG:BACR42I17.2 PROTEIN-RELATED"/>
    <property type="match status" value="1"/>
</dbReference>
<keyword evidence="1" id="KW-0732">Signal</keyword>
<evidence type="ECO:0000313" key="2">
    <source>
        <dbReference type="EMBL" id="MBY75330.1"/>
    </source>
</evidence>
<keyword evidence="3" id="KW-1185">Reference proteome</keyword>
<dbReference type="Pfam" id="PF07165">
    <property type="entry name" value="DUF1397"/>
    <property type="match status" value="1"/>
</dbReference>